<dbReference type="GO" id="GO:0016887">
    <property type="term" value="F:ATP hydrolysis activity"/>
    <property type="evidence" value="ECO:0007669"/>
    <property type="project" value="InterPro"/>
</dbReference>
<dbReference type="PANTHER" id="PTHR24220">
    <property type="entry name" value="IMPORT ATP-BINDING PROTEIN"/>
    <property type="match status" value="1"/>
</dbReference>
<evidence type="ECO:0000256" key="2">
    <source>
        <dbReference type="ARBA" id="ARBA00011131"/>
    </source>
</evidence>
<dbReference type="PROSITE" id="PS50893">
    <property type="entry name" value="ABC_TRANSPORTER_2"/>
    <property type="match status" value="1"/>
</dbReference>
<evidence type="ECO:0000256" key="4">
    <source>
        <dbReference type="ARBA" id="ARBA00022475"/>
    </source>
</evidence>
<dbReference type="Gene3D" id="3.40.50.300">
    <property type="entry name" value="P-loop containing nucleotide triphosphate hydrolases"/>
    <property type="match status" value="1"/>
</dbReference>
<evidence type="ECO:0000256" key="9">
    <source>
        <dbReference type="ARBA" id="ARBA00024432"/>
    </source>
</evidence>
<keyword evidence="5" id="KW-0547">Nucleotide-binding</keyword>
<dbReference type="SMART" id="SM00382">
    <property type="entry name" value="AAA"/>
    <property type="match status" value="1"/>
</dbReference>
<dbReference type="GO" id="GO:0005886">
    <property type="term" value="C:plasma membrane"/>
    <property type="evidence" value="ECO:0007669"/>
    <property type="project" value="UniProtKB-SubCell"/>
</dbReference>
<evidence type="ECO:0000256" key="7">
    <source>
        <dbReference type="ARBA" id="ARBA00023136"/>
    </source>
</evidence>
<evidence type="ECO:0000256" key="8">
    <source>
        <dbReference type="ARBA" id="ARBA00024359"/>
    </source>
</evidence>
<evidence type="ECO:0000313" key="12">
    <source>
        <dbReference type="EMBL" id="PNL91948.1"/>
    </source>
</evidence>
<evidence type="ECO:0000256" key="1">
    <source>
        <dbReference type="ARBA" id="ARBA00004202"/>
    </source>
</evidence>
<protein>
    <recommendedName>
        <fullName evidence="9">Putative hemin import ATP-binding protein HrtA</fullName>
    </recommendedName>
</protein>
<organism evidence="12 13">
    <name type="scientific">Aerococcus viridans</name>
    <dbReference type="NCBI Taxonomy" id="1377"/>
    <lineage>
        <taxon>Bacteria</taxon>
        <taxon>Bacillati</taxon>
        <taxon>Bacillota</taxon>
        <taxon>Bacilli</taxon>
        <taxon>Lactobacillales</taxon>
        <taxon>Aerococcaceae</taxon>
        <taxon>Aerococcus</taxon>
    </lineage>
</organism>
<keyword evidence="7" id="KW-0472">Membrane</keyword>
<dbReference type="InterPro" id="IPR027417">
    <property type="entry name" value="P-loop_NTPase"/>
</dbReference>
<dbReference type="RefSeq" id="WP_083069334.1">
    <property type="nucleotide sequence ID" value="NZ_NBTM02000001.1"/>
</dbReference>
<evidence type="ECO:0000256" key="10">
    <source>
        <dbReference type="ARBA" id="ARBA00024721"/>
    </source>
</evidence>
<evidence type="ECO:0000256" key="5">
    <source>
        <dbReference type="ARBA" id="ARBA00022741"/>
    </source>
</evidence>
<name>A0A2J9PNN1_9LACT</name>
<reference evidence="13" key="1">
    <citation type="submission" date="2017-12" db="EMBL/GenBank/DDBJ databases">
        <title>FDA dAtabase for Regulatory Grade micrObial Sequences (FDA-ARGOS): Supporting development and validation of Infectious Disease Dx tests.</title>
        <authorList>
            <person name="Hoffmann M."/>
            <person name="Allard M."/>
            <person name="Evans P."/>
            <person name="Brown E."/>
            <person name="Tallon L."/>
            <person name="Sadzewicz L."/>
            <person name="Sengamalay N."/>
            <person name="Ott S."/>
            <person name="Godinez A."/>
            <person name="Nagaraj S."/>
            <person name="Vavikolanu K."/>
            <person name="Aluvathingal J."/>
            <person name="Nadendla S."/>
            <person name="Sichtig H."/>
        </authorList>
    </citation>
    <scope>NUCLEOTIDE SEQUENCE [LARGE SCALE GENOMIC DNA]</scope>
    <source>
        <strain evidence="13">FDAARGOS_249</strain>
    </source>
</reference>
<evidence type="ECO:0000256" key="3">
    <source>
        <dbReference type="ARBA" id="ARBA00022448"/>
    </source>
</evidence>
<dbReference type="InterPro" id="IPR017871">
    <property type="entry name" value="ABC_transporter-like_CS"/>
</dbReference>
<evidence type="ECO:0000313" key="13">
    <source>
        <dbReference type="Proteomes" id="UP000192813"/>
    </source>
</evidence>
<gene>
    <name evidence="12" type="ORF">A6J77_006795</name>
</gene>
<accession>A0A2J9PNN1</accession>
<dbReference type="PANTHER" id="PTHR24220:SF666">
    <property type="entry name" value="HEMIN IMPORT ATP-BINDING PROTEIN HRTA-RELATED"/>
    <property type="match status" value="1"/>
</dbReference>
<dbReference type="EMBL" id="NBTM02000001">
    <property type="protein sequence ID" value="PNL91948.1"/>
    <property type="molecule type" value="Genomic_DNA"/>
</dbReference>
<dbReference type="InterPro" id="IPR017911">
    <property type="entry name" value="MacB-like_ATP-bd"/>
</dbReference>
<comment type="function">
    <text evidence="10">Part of the ABC transporter complex hrt involved in hemin import. Responsible for energy coupling to the transport system.</text>
</comment>
<comment type="similarity">
    <text evidence="8">Belongs to the ABC transporter superfamily. HrtA family.</text>
</comment>
<keyword evidence="6 12" id="KW-0067">ATP-binding</keyword>
<dbReference type="GO" id="GO:0005524">
    <property type="term" value="F:ATP binding"/>
    <property type="evidence" value="ECO:0007669"/>
    <property type="project" value="UniProtKB-KW"/>
</dbReference>
<dbReference type="SUPFAM" id="SSF52540">
    <property type="entry name" value="P-loop containing nucleoside triphosphate hydrolases"/>
    <property type="match status" value="1"/>
</dbReference>
<evidence type="ECO:0000256" key="6">
    <source>
        <dbReference type="ARBA" id="ARBA00022840"/>
    </source>
</evidence>
<dbReference type="Proteomes" id="UP000192813">
    <property type="component" value="Unassembled WGS sequence"/>
</dbReference>
<dbReference type="Pfam" id="PF00005">
    <property type="entry name" value="ABC_tran"/>
    <property type="match status" value="1"/>
</dbReference>
<dbReference type="CDD" id="cd03255">
    <property type="entry name" value="ABC_MJ0796_LolCDE_FtsE"/>
    <property type="match status" value="1"/>
</dbReference>
<proteinExistence type="inferred from homology"/>
<feature type="domain" description="ABC transporter" evidence="11">
    <location>
        <begin position="4"/>
        <end position="231"/>
    </location>
</feature>
<dbReference type="PROSITE" id="PS00211">
    <property type="entry name" value="ABC_TRANSPORTER_1"/>
    <property type="match status" value="1"/>
</dbReference>
<sequence length="231" mass="25893">MSVLTIENVQKKFKDGDTEIVALEETSFTAEKGEFIAIIGPSGSGKSTFLSIAAGLQEPTQGRVMINDKPFSEKKEKERARIRFEEVGFILQASNLIPFLKVSDQLKLVDKLSKKEKSQLDLLQLLGIEKLKNKFPEQISGGEKQRVAIARALYNNPSIIFADEPTASLDSKRAMDVVDILAKMTKQQNKTTIMVTHDLRLIDQCDKVYEMNDGVLTLRENIDTTKDVQMV</sequence>
<dbReference type="InterPro" id="IPR003593">
    <property type="entry name" value="AAA+_ATPase"/>
</dbReference>
<dbReference type="InterPro" id="IPR015854">
    <property type="entry name" value="ABC_transpr_LolD-like"/>
</dbReference>
<comment type="subcellular location">
    <subcellularLocation>
        <location evidence="1">Cell membrane</location>
        <topology evidence="1">Peripheral membrane protein</topology>
    </subcellularLocation>
</comment>
<dbReference type="AlphaFoldDB" id="A0A2J9PNN1"/>
<keyword evidence="3" id="KW-0813">Transport</keyword>
<evidence type="ECO:0000259" key="11">
    <source>
        <dbReference type="PROSITE" id="PS50893"/>
    </source>
</evidence>
<dbReference type="InterPro" id="IPR003439">
    <property type="entry name" value="ABC_transporter-like_ATP-bd"/>
</dbReference>
<dbReference type="GO" id="GO:0022857">
    <property type="term" value="F:transmembrane transporter activity"/>
    <property type="evidence" value="ECO:0007669"/>
    <property type="project" value="TreeGrafter"/>
</dbReference>
<comment type="caution">
    <text evidence="12">The sequence shown here is derived from an EMBL/GenBank/DDBJ whole genome shotgun (WGS) entry which is preliminary data.</text>
</comment>
<keyword evidence="4" id="KW-1003">Cell membrane</keyword>
<comment type="subunit">
    <text evidence="2">The complex is composed of two ATP-binding proteins (HrtA), two transmembrane proteins (HrtB) and a solute-binding protein.</text>
</comment>